<evidence type="ECO:0000313" key="1">
    <source>
        <dbReference type="EMBL" id="EFO00205.1"/>
    </source>
</evidence>
<accession>E1LTL6</accession>
<sequence>MFDIPSLFSIVLKRANKTTWSDRKKVSVGLSLVLHADSLAYLSDTTFNKLFTGQNKGRTLYGIVQDEIDETEFSAYIFKTEKRLSDTNYKENKFELQKAHEDFLDLLEQAQNLPKSILLGLKQSYQLNHAERPYLFLAECLFYALACQHNKHQQYIELDFSQEMEVVSRPLEELVSKATGYSKRIKQELNRFSEEELQLFKKIAPFTFYDESFDELSDDYILDYYLISHADFLDLFTKYGVKGNEVSRLIEYGLISGGGRHEIIVEKGELSGFQNDNLVLTFTTESNERITFEYSAFHLTDTAKALIEILEIETNDEFFRELGQYFRKELKEIPIQVNLILCETDLDAG</sequence>
<dbReference type="EMBL" id="AEDV01000073">
    <property type="protein sequence ID" value="EFO00205.1"/>
    <property type="molecule type" value="Genomic_DNA"/>
</dbReference>
<protein>
    <submittedName>
        <fullName evidence="1">Uncharacterized protein</fullName>
    </submittedName>
</protein>
<dbReference type="AlphaFoldDB" id="E1LTL6"/>
<dbReference type="Proteomes" id="UP000003316">
    <property type="component" value="Unassembled WGS sequence"/>
</dbReference>
<evidence type="ECO:0000313" key="2">
    <source>
        <dbReference type="Proteomes" id="UP000003316"/>
    </source>
</evidence>
<organism evidence="1 2">
    <name type="scientific">Streptococcus mitis SK597</name>
    <dbReference type="NCBI Taxonomy" id="585204"/>
    <lineage>
        <taxon>Bacteria</taxon>
        <taxon>Bacillati</taxon>
        <taxon>Bacillota</taxon>
        <taxon>Bacilli</taxon>
        <taxon>Lactobacillales</taxon>
        <taxon>Streptococcaceae</taxon>
        <taxon>Streptococcus</taxon>
        <taxon>Streptococcus mitis group</taxon>
    </lineage>
</organism>
<reference evidence="1 2" key="1">
    <citation type="submission" date="2010-09" db="EMBL/GenBank/DDBJ databases">
        <authorList>
            <person name="Daugherty S.C."/>
            <person name="Tallon L.J."/>
            <person name="Jones K.M."/>
            <person name="Liu X."/>
            <person name="Kilian M."/>
            <person name="Tettelin H."/>
        </authorList>
    </citation>
    <scope>NUCLEOTIDE SEQUENCE [LARGE SCALE GENOMIC DNA]</scope>
    <source>
        <strain evidence="1 2">SK597</strain>
    </source>
</reference>
<dbReference type="RefSeq" id="WP_000459710.1">
    <property type="nucleotide sequence ID" value="NZ_AEDV01000073.1"/>
</dbReference>
<gene>
    <name evidence="1" type="ORF">SMSK597_1308</name>
</gene>
<comment type="caution">
    <text evidence="1">The sequence shown here is derived from an EMBL/GenBank/DDBJ whole genome shotgun (WGS) entry which is preliminary data.</text>
</comment>
<name>E1LTL6_STRMT</name>
<proteinExistence type="predicted"/>